<proteinExistence type="predicted"/>
<dbReference type="AlphaFoldDB" id="A0A090GSZ7"/>
<evidence type="ECO:0000313" key="2">
    <source>
        <dbReference type="Proteomes" id="UP000046122"/>
    </source>
</evidence>
<sequence>MLEEMGRFPSIRGIYNLSSGSRSVASVHRQCRHGDRMAYITHELTASRKALLKAGLIDASSTTTTQSRRVRCSLFWLPISGGCRKLRSEPFTPFEIYRRENS</sequence>
<gene>
    <name evidence="1" type="ORF">MPL3365_130582</name>
</gene>
<protein>
    <submittedName>
        <fullName evidence="1">Uncharacterized protein</fullName>
    </submittedName>
</protein>
<name>A0A090GSZ7_MESPL</name>
<accession>A0A090GSZ7</accession>
<organism evidence="1 2">
    <name type="scientific">Mesorhizobium plurifarium</name>
    <dbReference type="NCBI Taxonomy" id="69974"/>
    <lineage>
        <taxon>Bacteria</taxon>
        <taxon>Pseudomonadati</taxon>
        <taxon>Pseudomonadota</taxon>
        <taxon>Alphaproteobacteria</taxon>
        <taxon>Hyphomicrobiales</taxon>
        <taxon>Phyllobacteriaceae</taxon>
        <taxon>Mesorhizobium</taxon>
    </lineage>
</organism>
<dbReference type="EMBL" id="CCNE01000005">
    <property type="protein sequence ID" value="CDX51625.1"/>
    <property type="molecule type" value="Genomic_DNA"/>
</dbReference>
<dbReference type="Proteomes" id="UP000046122">
    <property type="component" value="Unassembled WGS sequence"/>
</dbReference>
<evidence type="ECO:0000313" key="1">
    <source>
        <dbReference type="EMBL" id="CDX51625.1"/>
    </source>
</evidence>
<reference evidence="1 2" key="1">
    <citation type="submission" date="2014-08" db="EMBL/GenBank/DDBJ databases">
        <authorList>
            <person name="Moulin Lionel"/>
        </authorList>
    </citation>
    <scope>NUCLEOTIDE SEQUENCE [LARGE SCALE GENOMIC DNA]</scope>
</reference>